<comment type="caution">
    <text evidence="2">The sequence shown here is derived from an EMBL/GenBank/DDBJ whole genome shotgun (WGS) entry which is preliminary data.</text>
</comment>
<evidence type="ECO:0000256" key="1">
    <source>
        <dbReference type="SAM" id="MobiDB-lite"/>
    </source>
</evidence>
<accession>A0A395LZX4</accession>
<sequence length="205" mass="23194">MEWNPGLNNDTLTLREVYDSLPGYSQSEINWLVKMLENPKSPIALTGAIDLFGHDCVHVLLGRGLLAQDEAFVIGFTMGTSKRLSSWQRNFFKFATQHLYPKEYRFDDNDLKVFDLGVECGIKSPCKEIYKIDFRPLLDLPLGEVRARVGIDKQLLLEAYEIERWFVPQSPVSRRLPVRHISNKPASSEPASPTTVRDGLSVGIG</sequence>
<organism evidence="2 4">
    <name type="scientific">Candidatus Thermochlorobacter aerophilus</name>
    <dbReference type="NCBI Taxonomy" id="1868324"/>
    <lineage>
        <taxon>Bacteria</taxon>
        <taxon>Pseudomonadati</taxon>
        <taxon>Chlorobiota</taxon>
        <taxon>Chlorobiia</taxon>
        <taxon>Chlorobiales</taxon>
        <taxon>Candidatus Thermochlorobacteriaceae</taxon>
        <taxon>Candidatus Thermochlorobacter</taxon>
    </lineage>
</organism>
<gene>
    <name evidence="3" type="ORF">D0433_00620</name>
    <name evidence="2" type="ORF">D0433_08255</name>
</gene>
<dbReference type="EMBL" id="PHFL01000002">
    <property type="protein sequence ID" value="RFM25429.1"/>
    <property type="molecule type" value="Genomic_DNA"/>
</dbReference>
<reference evidence="2 4" key="1">
    <citation type="journal article" date="2011" name="ISME J.">
        <title>Community ecology of hot spring cyanobacterial mats: predominant populations and their functional potential.</title>
        <authorList>
            <person name="Klatt C.G."/>
            <person name="Wood J.M."/>
            <person name="Rusch D.B."/>
            <person name="Bateson M.M."/>
            <person name="Hamamura N."/>
            <person name="Heidelberg J.F."/>
            <person name="Grossman A.R."/>
            <person name="Bhaya D."/>
            <person name="Cohan F.M."/>
            <person name="Kuhl M."/>
            <person name="Bryant D.A."/>
            <person name="Ward D.M."/>
        </authorList>
    </citation>
    <scope>NUCLEOTIDE SEQUENCE [LARGE SCALE GENOMIC DNA]</scope>
    <source>
        <strain evidence="2">OS</strain>
    </source>
</reference>
<evidence type="ECO:0000313" key="2">
    <source>
        <dbReference type="EMBL" id="RFM24080.1"/>
    </source>
</evidence>
<dbReference type="EMBL" id="PHFL01000049">
    <property type="protein sequence ID" value="RFM24080.1"/>
    <property type="molecule type" value="Genomic_DNA"/>
</dbReference>
<proteinExistence type="predicted"/>
<dbReference type="Proteomes" id="UP000266389">
    <property type="component" value="Unassembled WGS sequence"/>
</dbReference>
<evidence type="ECO:0000313" key="4">
    <source>
        <dbReference type="Proteomes" id="UP000266389"/>
    </source>
</evidence>
<name>A0A395LZX4_9BACT</name>
<feature type="compositionally biased region" description="Polar residues" evidence="1">
    <location>
        <begin position="184"/>
        <end position="195"/>
    </location>
</feature>
<feature type="region of interest" description="Disordered" evidence="1">
    <location>
        <begin position="182"/>
        <end position="205"/>
    </location>
</feature>
<reference evidence="2" key="2">
    <citation type="submission" date="2017-08" db="EMBL/GenBank/DDBJ databases">
        <authorList>
            <person name="de Groot N.N."/>
        </authorList>
    </citation>
    <scope>NUCLEOTIDE SEQUENCE</scope>
    <source>
        <strain evidence="2">OS</strain>
    </source>
</reference>
<protein>
    <submittedName>
        <fullName evidence="2">Uncharacterized protein</fullName>
    </submittedName>
</protein>
<dbReference type="AlphaFoldDB" id="A0A395LZX4"/>
<evidence type="ECO:0000313" key="3">
    <source>
        <dbReference type="EMBL" id="RFM25429.1"/>
    </source>
</evidence>